<keyword evidence="2" id="KW-0472">Membrane</keyword>
<comment type="caution">
    <text evidence="3">The sequence shown here is derived from an EMBL/GenBank/DDBJ whole genome shotgun (WGS) entry which is preliminary data.</text>
</comment>
<dbReference type="AlphaFoldDB" id="A0A2G3E441"/>
<evidence type="ECO:0000313" key="3">
    <source>
        <dbReference type="EMBL" id="PHU38024.1"/>
    </source>
</evidence>
<accession>A0A2G3E441</accession>
<keyword evidence="2" id="KW-1133">Transmembrane helix</keyword>
<feature type="coiled-coil region" evidence="1">
    <location>
        <begin position="3"/>
        <end position="30"/>
    </location>
</feature>
<evidence type="ECO:0000313" key="4">
    <source>
        <dbReference type="Proteomes" id="UP000224563"/>
    </source>
</evidence>
<dbReference type="Proteomes" id="UP000224563">
    <property type="component" value="Unassembled WGS sequence"/>
</dbReference>
<feature type="transmembrane region" description="Helical" evidence="2">
    <location>
        <begin position="30"/>
        <end position="53"/>
    </location>
</feature>
<keyword evidence="4" id="KW-1185">Reference proteome</keyword>
<reference evidence="3 4" key="1">
    <citation type="submission" date="2017-10" db="EMBL/GenBank/DDBJ databases">
        <title>Resolving the taxonomy of Roseburia spp., Eubacterium rectale and Agathobacter spp. through phylogenomic analysis.</title>
        <authorList>
            <person name="Sheridan P.O."/>
            <person name="Walker A.W."/>
            <person name="Duncan S.H."/>
            <person name="Scott K.P."/>
            <person name="Toole P.W.O."/>
            <person name="Luis P."/>
            <person name="Flint H.J."/>
        </authorList>
    </citation>
    <scope>NUCLEOTIDE SEQUENCE [LARGE SCALE GENOMIC DNA]</scope>
    <source>
        <strain evidence="3 4">JK623</strain>
    </source>
</reference>
<reference evidence="3 4" key="2">
    <citation type="submission" date="2017-10" db="EMBL/GenBank/DDBJ databases">
        <authorList>
            <person name="Banno H."/>
            <person name="Chua N.-H."/>
        </authorList>
    </citation>
    <scope>NUCLEOTIDE SEQUENCE [LARGE SCALE GENOMIC DNA]</scope>
    <source>
        <strain evidence="3 4">JK623</strain>
    </source>
</reference>
<keyword evidence="1" id="KW-0175">Coiled coil</keyword>
<gene>
    <name evidence="3" type="ORF">CSX02_04935</name>
</gene>
<dbReference type="RefSeq" id="WP_031543967.1">
    <property type="nucleotide sequence ID" value="NZ_JANSWH010000070.1"/>
</dbReference>
<organism evidence="3 4">
    <name type="scientific">Agathobacter ruminis</name>
    <dbReference type="NCBI Taxonomy" id="1712665"/>
    <lineage>
        <taxon>Bacteria</taxon>
        <taxon>Bacillati</taxon>
        <taxon>Bacillota</taxon>
        <taxon>Clostridia</taxon>
        <taxon>Lachnospirales</taxon>
        <taxon>Lachnospiraceae</taxon>
        <taxon>Agathobacter</taxon>
    </lineage>
</organism>
<evidence type="ECO:0000256" key="2">
    <source>
        <dbReference type="SAM" id="Phobius"/>
    </source>
</evidence>
<dbReference type="EMBL" id="PDYG01000018">
    <property type="protein sequence ID" value="PHU38024.1"/>
    <property type="molecule type" value="Genomic_DNA"/>
</dbReference>
<proteinExistence type="predicted"/>
<keyword evidence="2" id="KW-0812">Transmembrane</keyword>
<sequence length="107" mass="11956">MNIDEITTELTEKRQQLDKMETQVRKMSKAMAIVLALGGALILGLGIGCLVVWHDFMLTQAIIICVVGAVLLGVAYPIYAMVMKRTLSQIEPLRKQIDDQMEKYGCK</sequence>
<feature type="transmembrane region" description="Helical" evidence="2">
    <location>
        <begin position="59"/>
        <end position="79"/>
    </location>
</feature>
<evidence type="ECO:0000256" key="1">
    <source>
        <dbReference type="SAM" id="Coils"/>
    </source>
</evidence>
<name>A0A2G3E441_9FIRM</name>
<protein>
    <submittedName>
        <fullName evidence="3">Uncharacterized protein</fullName>
    </submittedName>
</protein>